<evidence type="ECO:0000313" key="2">
    <source>
        <dbReference type="Proteomes" id="UP000291084"/>
    </source>
</evidence>
<gene>
    <name evidence="1" type="primary">Vigan.10G090500</name>
    <name evidence="1" type="ORF">VIGAN_10090500</name>
</gene>
<reference evidence="1 2" key="1">
    <citation type="journal article" date="2015" name="Sci. Rep.">
        <title>The power of single molecule real-time sequencing technology in the de novo assembly of a eukaryotic genome.</title>
        <authorList>
            <person name="Sakai H."/>
            <person name="Naito K."/>
            <person name="Ogiso-Tanaka E."/>
            <person name="Takahashi Y."/>
            <person name="Iseki K."/>
            <person name="Muto C."/>
            <person name="Satou K."/>
            <person name="Teruya K."/>
            <person name="Shiroma A."/>
            <person name="Shimoji M."/>
            <person name="Hirano T."/>
            <person name="Itoh T."/>
            <person name="Kaga A."/>
            <person name="Tomooka N."/>
        </authorList>
    </citation>
    <scope>NUCLEOTIDE SEQUENCE [LARGE SCALE GENOMIC DNA]</scope>
    <source>
        <strain evidence="2">cv. Shumari</strain>
    </source>
</reference>
<evidence type="ECO:0000313" key="1">
    <source>
        <dbReference type="EMBL" id="BAT99460.1"/>
    </source>
</evidence>
<name>A0A0S3T2T6_PHAAN</name>
<dbReference type="Proteomes" id="UP000291084">
    <property type="component" value="Chromosome 10"/>
</dbReference>
<dbReference type="AlphaFoldDB" id="A0A0S3T2T6"/>
<proteinExistence type="predicted"/>
<protein>
    <submittedName>
        <fullName evidence="1">Uncharacterized protein</fullName>
    </submittedName>
</protein>
<keyword evidence="2" id="KW-1185">Reference proteome</keyword>
<organism evidence="1 2">
    <name type="scientific">Vigna angularis var. angularis</name>
    <dbReference type="NCBI Taxonomy" id="157739"/>
    <lineage>
        <taxon>Eukaryota</taxon>
        <taxon>Viridiplantae</taxon>
        <taxon>Streptophyta</taxon>
        <taxon>Embryophyta</taxon>
        <taxon>Tracheophyta</taxon>
        <taxon>Spermatophyta</taxon>
        <taxon>Magnoliopsida</taxon>
        <taxon>eudicotyledons</taxon>
        <taxon>Gunneridae</taxon>
        <taxon>Pentapetalae</taxon>
        <taxon>rosids</taxon>
        <taxon>fabids</taxon>
        <taxon>Fabales</taxon>
        <taxon>Fabaceae</taxon>
        <taxon>Papilionoideae</taxon>
        <taxon>50 kb inversion clade</taxon>
        <taxon>NPAAA clade</taxon>
        <taxon>indigoferoid/millettioid clade</taxon>
        <taxon>Phaseoleae</taxon>
        <taxon>Vigna</taxon>
    </lineage>
</organism>
<dbReference type="EMBL" id="AP015043">
    <property type="protein sequence ID" value="BAT99460.1"/>
    <property type="molecule type" value="Genomic_DNA"/>
</dbReference>
<sequence length="118" mass="13578">MIVVYHGFLPVSNGVHLFNLHTKTTKTIYRNENITFPFISSITEHAQKRTKRTKTKCQITLLFIKFRVHSSPATNSQNQIQYLSACVNFVSYRRIQGRLSSSNYTHNPVSLTHNSSHP</sequence>
<accession>A0A0S3T2T6</accession>